<dbReference type="Gene3D" id="3.40.50.720">
    <property type="entry name" value="NAD(P)-binding Rossmann-like Domain"/>
    <property type="match status" value="1"/>
</dbReference>
<dbReference type="Proteomes" id="UP000236724">
    <property type="component" value="Unassembled WGS sequence"/>
</dbReference>
<comment type="cofactor">
    <cofactor evidence="9">
        <name>Mg(2+)</name>
        <dbReference type="ChEBI" id="CHEBI:18420"/>
    </cofactor>
    <cofactor evidence="9">
        <name>Mn(2+)</name>
        <dbReference type="ChEBI" id="CHEBI:29035"/>
    </cofactor>
</comment>
<feature type="binding site" evidence="9">
    <location>
        <position position="151"/>
    </location>
    <ligand>
        <name>1-deoxy-D-xylulose 5-phosphate</name>
        <dbReference type="ChEBI" id="CHEBI:57792"/>
    </ligand>
</feature>
<accession>A0A1H6F745</accession>
<dbReference type="FunFam" id="3.40.50.720:FF:000045">
    <property type="entry name" value="1-deoxy-D-xylulose 5-phosphate reductoisomerase"/>
    <property type="match status" value="1"/>
</dbReference>
<dbReference type="InterPro" id="IPR036169">
    <property type="entry name" value="DXPR_C_sf"/>
</dbReference>
<evidence type="ECO:0000256" key="4">
    <source>
        <dbReference type="ARBA" id="ARBA00022857"/>
    </source>
</evidence>
<dbReference type="UniPathway" id="UPA00056">
    <property type="reaction ID" value="UER00092"/>
</dbReference>
<keyword evidence="9" id="KW-0460">Magnesium</keyword>
<feature type="binding site" evidence="9">
    <location>
        <position position="176"/>
    </location>
    <ligand>
        <name>1-deoxy-D-xylulose 5-phosphate</name>
        <dbReference type="ChEBI" id="CHEBI:57792"/>
    </ligand>
</feature>
<dbReference type="AlphaFoldDB" id="A0A1H6F745"/>
<evidence type="ECO:0000256" key="7">
    <source>
        <dbReference type="ARBA" id="ARBA00023229"/>
    </source>
</evidence>
<feature type="binding site" evidence="9">
    <location>
        <position position="126"/>
    </location>
    <ligand>
        <name>NADPH</name>
        <dbReference type="ChEBI" id="CHEBI:57783"/>
    </ligand>
</feature>
<proteinExistence type="inferred from homology"/>
<comment type="function">
    <text evidence="9">Catalyzes the NADPH-dependent rearrangement and reduction of 1-deoxy-D-xylulose-5-phosphate (DXP) to 2-C-methyl-D-erythritol 4-phosphate (MEP).</text>
</comment>
<dbReference type="NCBIfam" id="NF009114">
    <property type="entry name" value="PRK12464.1"/>
    <property type="match status" value="1"/>
</dbReference>
<evidence type="ECO:0000259" key="12">
    <source>
        <dbReference type="Pfam" id="PF13288"/>
    </source>
</evidence>
<feature type="binding site" evidence="9">
    <location>
        <position position="10"/>
    </location>
    <ligand>
        <name>NADPH</name>
        <dbReference type="ChEBI" id="CHEBI:57783"/>
    </ligand>
</feature>
<protein>
    <recommendedName>
        <fullName evidence="9">1-deoxy-D-xylulose 5-phosphate reductoisomerase</fullName>
        <shortName evidence="9">DXP reductoisomerase</shortName>
        <ecNumber evidence="9">1.1.1.267</ecNumber>
    </recommendedName>
    <alternativeName>
        <fullName evidence="9">1-deoxyxylulose-5-phosphate reductoisomerase</fullName>
    </alternativeName>
    <alternativeName>
        <fullName evidence="9">2-C-methyl-D-erythritol 4-phosphate synthase</fullName>
    </alternativeName>
</protein>
<dbReference type="InterPro" id="IPR013644">
    <property type="entry name" value="DXP_reductoisomerase_C"/>
</dbReference>
<feature type="binding site" evidence="9">
    <location>
        <position position="13"/>
    </location>
    <ligand>
        <name>NADPH</name>
        <dbReference type="ChEBI" id="CHEBI:57783"/>
    </ligand>
</feature>
<dbReference type="NCBIfam" id="NF003938">
    <property type="entry name" value="PRK05447.1-1"/>
    <property type="match status" value="1"/>
</dbReference>
<evidence type="ECO:0000256" key="1">
    <source>
        <dbReference type="ARBA" id="ARBA00005094"/>
    </source>
</evidence>
<dbReference type="EC" id="1.1.1.267" evidence="9"/>
<dbReference type="Pfam" id="PF13288">
    <property type="entry name" value="DXPR_C"/>
    <property type="match status" value="1"/>
</dbReference>
<keyword evidence="7 9" id="KW-0414">Isoprene biosynthesis</keyword>
<dbReference type="InterPro" id="IPR036291">
    <property type="entry name" value="NAD(P)-bd_dom_sf"/>
</dbReference>
<keyword evidence="3 9" id="KW-0479">Metal-binding</keyword>
<feature type="domain" description="DXP reductoisomerase C-terminal" evidence="12">
    <location>
        <begin position="261"/>
        <end position="377"/>
    </location>
</feature>
<feature type="binding site" evidence="9">
    <location>
        <position position="212"/>
    </location>
    <ligand>
        <name>1-deoxy-D-xylulose 5-phosphate</name>
        <dbReference type="ChEBI" id="CHEBI:57792"/>
    </ligand>
</feature>
<feature type="binding site" evidence="9">
    <location>
        <position position="218"/>
    </location>
    <ligand>
        <name>1-deoxy-D-xylulose 5-phosphate</name>
        <dbReference type="ChEBI" id="CHEBI:57792"/>
    </ligand>
</feature>
<feature type="binding site" evidence="9">
    <location>
        <position position="221"/>
    </location>
    <ligand>
        <name>Mn(2+)</name>
        <dbReference type="ChEBI" id="CHEBI:29035"/>
    </ligand>
</feature>
<dbReference type="Pfam" id="PF02670">
    <property type="entry name" value="DXP_reductoisom"/>
    <property type="match status" value="1"/>
</dbReference>
<keyword evidence="5 9" id="KW-0560">Oxidoreductase</keyword>
<keyword evidence="14" id="KW-1185">Reference proteome</keyword>
<dbReference type="Pfam" id="PF08436">
    <property type="entry name" value="DXP_redisom_C"/>
    <property type="match status" value="1"/>
</dbReference>
<dbReference type="GO" id="GO:0016853">
    <property type="term" value="F:isomerase activity"/>
    <property type="evidence" value="ECO:0007669"/>
    <property type="project" value="UniProtKB-KW"/>
</dbReference>
<feature type="binding site" evidence="9">
    <location>
        <position position="125"/>
    </location>
    <ligand>
        <name>1-deoxy-D-xylulose 5-phosphate</name>
        <dbReference type="ChEBI" id="CHEBI:57792"/>
    </ligand>
</feature>
<dbReference type="EMBL" id="FMSV02000407">
    <property type="protein sequence ID" value="SEH05942.1"/>
    <property type="molecule type" value="Genomic_DNA"/>
</dbReference>
<feature type="binding site" evidence="9">
    <location>
        <position position="205"/>
    </location>
    <ligand>
        <name>NADPH</name>
        <dbReference type="ChEBI" id="CHEBI:57783"/>
    </ligand>
</feature>
<comment type="caution">
    <text evidence="9">Lacks conserved residue(s) required for the propagation of feature annotation.</text>
</comment>
<reference evidence="13 14" key="1">
    <citation type="submission" date="2016-10" db="EMBL/GenBank/DDBJ databases">
        <authorList>
            <person name="de Groot N.N."/>
        </authorList>
    </citation>
    <scope>NUCLEOTIDE SEQUENCE [LARGE SCALE GENOMIC DNA]</scope>
    <source>
        <strain evidence="13">MBHS1</strain>
    </source>
</reference>
<keyword evidence="13" id="KW-0413">Isomerase</keyword>
<dbReference type="SUPFAM" id="SSF69055">
    <property type="entry name" value="1-deoxy-D-xylulose-5-phosphate reductoisomerase, C-terminal domain"/>
    <property type="match status" value="1"/>
</dbReference>
<feature type="binding site" evidence="9">
    <location>
        <position position="11"/>
    </location>
    <ligand>
        <name>NADPH</name>
        <dbReference type="ChEBI" id="CHEBI:57783"/>
    </ligand>
</feature>
<dbReference type="SUPFAM" id="SSF55347">
    <property type="entry name" value="Glyceraldehyde-3-phosphate dehydrogenase-like, C-terminal domain"/>
    <property type="match status" value="1"/>
</dbReference>
<evidence type="ECO:0000313" key="13">
    <source>
        <dbReference type="EMBL" id="SEH05942.1"/>
    </source>
</evidence>
<feature type="binding site" evidence="9">
    <location>
        <position position="221"/>
    </location>
    <ligand>
        <name>1-deoxy-D-xylulose 5-phosphate</name>
        <dbReference type="ChEBI" id="CHEBI:57792"/>
    </ligand>
</feature>
<evidence type="ECO:0000256" key="5">
    <source>
        <dbReference type="ARBA" id="ARBA00023002"/>
    </source>
</evidence>
<dbReference type="RefSeq" id="WP_103919790.1">
    <property type="nucleotide sequence ID" value="NZ_FMSV02000407.1"/>
</dbReference>
<organism evidence="13 14">
    <name type="scientific">Candidatus Venteria ishoeyi</name>
    <dbReference type="NCBI Taxonomy" id="1899563"/>
    <lineage>
        <taxon>Bacteria</taxon>
        <taxon>Pseudomonadati</taxon>
        <taxon>Pseudomonadota</taxon>
        <taxon>Gammaproteobacteria</taxon>
        <taxon>Thiotrichales</taxon>
        <taxon>Thiotrichaceae</taxon>
        <taxon>Venteria</taxon>
    </lineage>
</organism>
<comment type="similarity">
    <text evidence="2 9">Belongs to the DXR family.</text>
</comment>
<evidence type="ECO:0000256" key="2">
    <source>
        <dbReference type="ARBA" id="ARBA00006825"/>
    </source>
</evidence>
<feature type="binding site" evidence="9">
    <location>
        <position position="124"/>
    </location>
    <ligand>
        <name>NADPH</name>
        <dbReference type="ChEBI" id="CHEBI:57783"/>
    </ligand>
</feature>
<dbReference type="PANTHER" id="PTHR30525">
    <property type="entry name" value="1-DEOXY-D-XYLULOSE 5-PHOSPHATE REDUCTOISOMERASE"/>
    <property type="match status" value="1"/>
</dbReference>
<dbReference type="InterPro" id="IPR013512">
    <property type="entry name" value="DXP_reductoisomerase_N"/>
</dbReference>
<feature type="domain" description="1-deoxy-D-xylulose 5-phosphate reductoisomerase C-terminal" evidence="11">
    <location>
        <begin position="146"/>
        <end position="229"/>
    </location>
</feature>
<dbReference type="NCBIfam" id="TIGR00243">
    <property type="entry name" value="Dxr"/>
    <property type="match status" value="1"/>
</dbReference>
<dbReference type="GO" id="GO:0030604">
    <property type="term" value="F:1-deoxy-D-xylulose-5-phosphate reductoisomerase activity"/>
    <property type="evidence" value="ECO:0007669"/>
    <property type="project" value="UniProtKB-UniRule"/>
</dbReference>
<evidence type="ECO:0000259" key="10">
    <source>
        <dbReference type="Pfam" id="PF02670"/>
    </source>
</evidence>
<dbReference type="InterPro" id="IPR026877">
    <property type="entry name" value="DXPR_C"/>
</dbReference>
<dbReference type="SUPFAM" id="SSF51735">
    <property type="entry name" value="NAD(P)-binding Rossmann-fold domains"/>
    <property type="match status" value="1"/>
</dbReference>
<evidence type="ECO:0000313" key="14">
    <source>
        <dbReference type="Proteomes" id="UP000236724"/>
    </source>
</evidence>
<evidence type="ECO:0000259" key="11">
    <source>
        <dbReference type="Pfam" id="PF08436"/>
    </source>
</evidence>
<sequence>MSGITILGSTGSIGVNTLDVIRQHPGRYEVVALTAHTSVDKLYEQCLEWHPRYAVLRDESAAEQLQNRLASSLPDIEVLAGEAGLEKVAALPEVSIVMAAIVGAAGLLSTLAAAQAGKKVLLANKEALVMSGQLFMDAISRNQATLLPIDSEHNAIFQCLFNQDKNAVERILLTASGGPFRTWSPEQLADVTPAQACAHPNWEMGRKISVDSATMMNKGLEVIEAHWLFNLPTEQIEVLIHPQSVIHSLVEYADGSLLAQLGNPDMRTPIAYGLAWPQRMASGVARLDLTRVAKLNFEAADFSRFPCLQLAYEALIAGGTTTTILNAANEVAVDAFLNQKLAFTQIAAIIEQTLGHISGRPAQTLEVILEDDQQAREFATAKLT</sequence>
<evidence type="ECO:0000256" key="9">
    <source>
        <dbReference type="HAMAP-Rule" id="MF_00183"/>
    </source>
</evidence>
<dbReference type="PIRSF" id="PIRSF006205">
    <property type="entry name" value="Dxp_reductismrs"/>
    <property type="match status" value="1"/>
</dbReference>
<evidence type="ECO:0000256" key="3">
    <source>
        <dbReference type="ARBA" id="ARBA00022723"/>
    </source>
</evidence>
<dbReference type="InterPro" id="IPR003821">
    <property type="entry name" value="DXP_reductoisomerase"/>
</dbReference>
<dbReference type="PANTHER" id="PTHR30525:SF0">
    <property type="entry name" value="1-DEOXY-D-XYLULOSE 5-PHOSPHATE REDUCTOISOMERASE, CHLOROPLASTIC"/>
    <property type="match status" value="1"/>
</dbReference>
<comment type="pathway">
    <text evidence="1 9">Isoprenoid biosynthesis; isopentenyl diphosphate biosynthesis via DXP pathway; isopentenyl diphosphate from 1-deoxy-D-xylulose 5-phosphate: step 1/6.</text>
</comment>
<dbReference type="GO" id="GO:0030145">
    <property type="term" value="F:manganese ion binding"/>
    <property type="evidence" value="ECO:0007669"/>
    <property type="project" value="TreeGrafter"/>
</dbReference>
<evidence type="ECO:0000256" key="6">
    <source>
        <dbReference type="ARBA" id="ARBA00023211"/>
    </source>
</evidence>
<dbReference type="HAMAP" id="MF_00183">
    <property type="entry name" value="DXP_reductoisom"/>
    <property type="match status" value="1"/>
</dbReference>
<feature type="domain" description="1-deoxy-D-xylulose 5-phosphate reductoisomerase N-terminal" evidence="10">
    <location>
        <begin position="4"/>
        <end position="132"/>
    </location>
</feature>
<feature type="binding site" evidence="9">
    <location>
        <position position="152"/>
    </location>
    <ligand>
        <name>1-deoxy-D-xylulose 5-phosphate</name>
        <dbReference type="ChEBI" id="CHEBI:57792"/>
    </ligand>
</feature>
<dbReference type="GO" id="GO:0051484">
    <property type="term" value="P:isopentenyl diphosphate biosynthetic process, methylerythritol 4-phosphate pathway involved in terpenoid biosynthetic process"/>
    <property type="evidence" value="ECO:0007669"/>
    <property type="project" value="UniProtKB-ARBA"/>
</dbReference>
<feature type="binding site" evidence="9">
    <location>
        <position position="217"/>
    </location>
    <ligand>
        <name>1-deoxy-D-xylulose 5-phosphate</name>
        <dbReference type="ChEBI" id="CHEBI:57792"/>
    </ligand>
</feature>
<gene>
    <name evidence="9 13" type="primary">dxr</name>
    <name evidence="13" type="ORF">MBHS_01797</name>
</gene>
<dbReference type="OrthoDB" id="9806546at2"/>
<name>A0A1H6F745_9GAMM</name>
<keyword evidence="6 9" id="KW-0464">Manganese</keyword>
<evidence type="ECO:0000256" key="8">
    <source>
        <dbReference type="ARBA" id="ARBA00048543"/>
    </source>
</evidence>
<feature type="binding site" evidence="9">
    <location>
        <position position="150"/>
    </location>
    <ligand>
        <name>Mn(2+)</name>
        <dbReference type="ChEBI" id="CHEBI:29035"/>
    </ligand>
</feature>
<dbReference type="GO" id="GO:0070402">
    <property type="term" value="F:NADPH binding"/>
    <property type="evidence" value="ECO:0007669"/>
    <property type="project" value="InterPro"/>
</dbReference>
<feature type="binding site" evidence="9">
    <location>
        <position position="152"/>
    </location>
    <ligand>
        <name>Mn(2+)</name>
        <dbReference type="ChEBI" id="CHEBI:29035"/>
    </ligand>
</feature>
<feature type="binding site" evidence="9">
    <location>
        <position position="199"/>
    </location>
    <ligand>
        <name>1-deoxy-D-xylulose 5-phosphate</name>
        <dbReference type="ChEBI" id="CHEBI:57792"/>
    </ligand>
</feature>
<dbReference type="Gene3D" id="1.10.1740.10">
    <property type="match status" value="1"/>
</dbReference>
<comment type="catalytic activity">
    <reaction evidence="8">
        <text>2-C-methyl-D-erythritol 4-phosphate + NADP(+) = 1-deoxy-D-xylulose 5-phosphate + NADPH + H(+)</text>
        <dbReference type="Rhea" id="RHEA:13717"/>
        <dbReference type="ChEBI" id="CHEBI:15378"/>
        <dbReference type="ChEBI" id="CHEBI:57783"/>
        <dbReference type="ChEBI" id="CHEBI:57792"/>
        <dbReference type="ChEBI" id="CHEBI:58262"/>
        <dbReference type="ChEBI" id="CHEBI:58349"/>
        <dbReference type="EC" id="1.1.1.267"/>
    </reaction>
    <physiologicalReaction direction="right-to-left" evidence="8">
        <dbReference type="Rhea" id="RHEA:13719"/>
    </physiologicalReaction>
</comment>
<keyword evidence="4 9" id="KW-0521">NADP</keyword>
<feature type="binding site" evidence="9">
    <location>
        <position position="12"/>
    </location>
    <ligand>
        <name>NADPH</name>
        <dbReference type="ChEBI" id="CHEBI:57783"/>
    </ligand>
</feature>